<evidence type="ECO:0000256" key="1">
    <source>
        <dbReference type="ARBA" id="ARBA00004453"/>
    </source>
</evidence>
<sequence>MHVGLYTVLRGLSNRSFSHRQQGDDPDPTPCHPLPARRLLSSAPFFPAFRTGNCSLPPAMWFKNLTIYRLPPGWSRTPGEIEATLRAFPLQPCTGLALVSRGFVPVNDTGQFAYGQEQQVLIALGIEEKLLPGAIVSQAASERIQRLEQDKGFKLGRKARAEIKEQVAAELAPRAFARRREIRGWFDFAGGWLVLDTGSPTRADDFTHTLRNALGELPVTPLQSEPSMSALMTQWLSAQQAPGAFDLDDECELTSTDAHKSTVRYLRHALDGKDIAGHLADGKLVTRLALTWKDRVSFVIDDKLQIRRFKFLDIDRIREESDGLAPERQFEIDFALAGGTYAALLADLATAVNVPR</sequence>
<evidence type="ECO:0000256" key="3">
    <source>
        <dbReference type="ARBA" id="ARBA00022296"/>
    </source>
</evidence>
<evidence type="ECO:0000256" key="2">
    <source>
        <dbReference type="ARBA" id="ARBA00008657"/>
    </source>
</evidence>
<keyword evidence="5" id="KW-0233">DNA recombination</keyword>
<name>A0A1I2KDF6_9GAMM</name>
<accession>A0A1I2KDF6</accession>
<comment type="similarity">
    <text evidence="2">Belongs to the RdgC family.</text>
</comment>
<evidence type="ECO:0000313" key="6">
    <source>
        <dbReference type="EMBL" id="SFF62966.1"/>
    </source>
</evidence>
<gene>
    <name evidence="6" type="ORF">SAMN04488120_11426</name>
</gene>
<dbReference type="GO" id="GO:0000018">
    <property type="term" value="P:regulation of DNA recombination"/>
    <property type="evidence" value="ECO:0007669"/>
    <property type="project" value="TreeGrafter"/>
</dbReference>
<dbReference type="EMBL" id="FOOC01000014">
    <property type="protein sequence ID" value="SFF62966.1"/>
    <property type="molecule type" value="Genomic_DNA"/>
</dbReference>
<evidence type="ECO:0000256" key="4">
    <source>
        <dbReference type="ARBA" id="ARBA00022490"/>
    </source>
</evidence>
<proteinExistence type="inferred from homology"/>
<dbReference type="InterPro" id="IPR007476">
    <property type="entry name" value="RdgC"/>
</dbReference>
<organism evidence="6 7">
    <name type="scientific">Fontimonas thermophila</name>
    <dbReference type="NCBI Taxonomy" id="1076937"/>
    <lineage>
        <taxon>Bacteria</taxon>
        <taxon>Pseudomonadati</taxon>
        <taxon>Pseudomonadota</taxon>
        <taxon>Gammaproteobacteria</taxon>
        <taxon>Nevskiales</taxon>
        <taxon>Nevskiaceae</taxon>
        <taxon>Fontimonas</taxon>
    </lineage>
</organism>
<evidence type="ECO:0000256" key="5">
    <source>
        <dbReference type="ARBA" id="ARBA00023172"/>
    </source>
</evidence>
<keyword evidence="7" id="KW-1185">Reference proteome</keyword>
<dbReference type="STRING" id="1076937.SAMN04488120_11426"/>
<dbReference type="GO" id="GO:0006310">
    <property type="term" value="P:DNA recombination"/>
    <property type="evidence" value="ECO:0007669"/>
    <property type="project" value="UniProtKB-KW"/>
</dbReference>
<evidence type="ECO:0000313" key="7">
    <source>
        <dbReference type="Proteomes" id="UP000199771"/>
    </source>
</evidence>
<reference evidence="6 7" key="1">
    <citation type="submission" date="2016-10" db="EMBL/GenBank/DDBJ databases">
        <authorList>
            <person name="de Groot N.N."/>
        </authorList>
    </citation>
    <scope>NUCLEOTIDE SEQUENCE [LARGE SCALE GENOMIC DNA]</scope>
    <source>
        <strain evidence="6 7">DSM 23609</strain>
    </source>
</reference>
<dbReference type="NCBIfam" id="NF001464">
    <property type="entry name" value="PRK00321.1-5"/>
    <property type="match status" value="1"/>
</dbReference>
<dbReference type="PANTHER" id="PTHR38103">
    <property type="entry name" value="RECOMBINATION-ASSOCIATED PROTEIN RDGC"/>
    <property type="match status" value="1"/>
</dbReference>
<dbReference type="PANTHER" id="PTHR38103:SF1">
    <property type="entry name" value="RECOMBINATION-ASSOCIATED PROTEIN RDGC"/>
    <property type="match status" value="1"/>
</dbReference>
<dbReference type="AlphaFoldDB" id="A0A1I2KDF6"/>
<dbReference type="Pfam" id="PF04381">
    <property type="entry name" value="RdgC"/>
    <property type="match status" value="1"/>
</dbReference>
<dbReference type="Proteomes" id="UP000199771">
    <property type="component" value="Unassembled WGS sequence"/>
</dbReference>
<comment type="subcellular location">
    <subcellularLocation>
        <location evidence="1">Cytoplasm</location>
        <location evidence="1">Nucleoid</location>
    </subcellularLocation>
</comment>
<dbReference type="GO" id="GO:0043590">
    <property type="term" value="C:bacterial nucleoid"/>
    <property type="evidence" value="ECO:0007669"/>
    <property type="project" value="TreeGrafter"/>
</dbReference>
<keyword evidence="4" id="KW-0963">Cytoplasm</keyword>
<dbReference type="GO" id="GO:0003690">
    <property type="term" value="F:double-stranded DNA binding"/>
    <property type="evidence" value="ECO:0007669"/>
    <property type="project" value="TreeGrafter"/>
</dbReference>
<protein>
    <recommendedName>
        <fullName evidence="3">Recombination-associated protein RdgC</fullName>
    </recommendedName>
</protein>